<evidence type="ECO:0000256" key="1">
    <source>
        <dbReference type="SAM" id="SignalP"/>
    </source>
</evidence>
<dbReference type="InterPro" id="IPR048329">
    <property type="entry name" value="PcRGLX_1st"/>
</dbReference>
<dbReference type="PROSITE" id="PS51318">
    <property type="entry name" value="TAT"/>
    <property type="match status" value="1"/>
</dbReference>
<dbReference type="PANTHER" id="PTHR40081">
    <property type="entry name" value="CONCANAVALIN A-LIKE LECTIN/GLUCANASE"/>
    <property type="match status" value="1"/>
</dbReference>
<dbReference type="RefSeq" id="WP_394471614.1">
    <property type="nucleotide sequence ID" value="NZ_JBIGHY010000006.1"/>
</dbReference>
<evidence type="ECO:0000259" key="4">
    <source>
        <dbReference type="Pfam" id="PF21346"/>
    </source>
</evidence>
<dbReference type="Proteomes" id="UP001606300">
    <property type="component" value="Unassembled WGS sequence"/>
</dbReference>
<feature type="domain" description="PcRGLX/YetA-like C-terminal alpha/alpha toroid" evidence="4">
    <location>
        <begin position="500"/>
        <end position="906"/>
    </location>
</feature>
<feature type="chain" id="PRO_5046677147" evidence="1">
    <location>
        <begin position="31"/>
        <end position="917"/>
    </location>
</feature>
<keyword evidence="6" id="KW-1185">Reference proteome</keyword>
<dbReference type="InterPro" id="IPR045793">
    <property type="entry name" value="PcRGLX/YetA-like"/>
</dbReference>
<keyword evidence="1" id="KW-0732">Signal</keyword>
<accession>A0ABW7EPY3</accession>
<organism evidence="5 6">
    <name type="scientific">Pelomonas dachongensis</name>
    <dbReference type="NCBI Taxonomy" id="3299029"/>
    <lineage>
        <taxon>Bacteria</taxon>
        <taxon>Pseudomonadati</taxon>
        <taxon>Pseudomonadota</taxon>
        <taxon>Betaproteobacteria</taxon>
        <taxon>Burkholderiales</taxon>
        <taxon>Sphaerotilaceae</taxon>
        <taxon>Roseateles</taxon>
    </lineage>
</organism>
<proteinExistence type="predicted"/>
<feature type="domain" description="PcRGLX/YetA-like central beta-sandwich" evidence="3">
    <location>
        <begin position="135"/>
        <end position="495"/>
    </location>
</feature>
<dbReference type="Pfam" id="PF19501">
    <property type="entry name" value="PcRGLX_1st"/>
    <property type="match status" value="1"/>
</dbReference>
<evidence type="ECO:0000259" key="3">
    <source>
        <dbReference type="Pfam" id="PF21345"/>
    </source>
</evidence>
<dbReference type="Pfam" id="PF21346">
    <property type="entry name" value="PcRGLX_3rd"/>
    <property type="match status" value="1"/>
</dbReference>
<evidence type="ECO:0000259" key="2">
    <source>
        <dbReference type="Pfam" id="PF19501"/>
    </source>
</evidence>
<feature type="signal peptide" evidence="1">
    <location>
        <begin position="1"/>
        <end position="30"/>
    </location>
</feature>
<dbReference type="Pfam" id="PF21345">
    <property type="entry name" value="PcRGLX_2nd"/>
    <property type="match status" value="1"/>
</dbReference>
<evidence type="ECO:0000313" key="5">
    <source>
        <dbReference type="EMBL" id="MFG6415543.1"/>
    </source>
</evidence>
<sequence>MSSMTPSRRGFLQTTAAASLASTLPPLGHAATANLPGQPAKPVTETALQWLDGQPPARFEGTTLGVPWPRGQVRKPAAGQALQFRVAGANLPVQSWPLAYWPDGSLKWTAHAVGGGAPAAGLKLEPGASLAGNLSVKQSDAQIVVSAGDLSWTIPTRGEHLIAEATRAGRVTLKAVKLVALRQDGAELEGEGGVARQAFTSKVTAVTVEQRGPVRAVVKLDGMHTASSQAKGRDWLPFSVRLYFHAGSDSVRIVHTFIFDGVPAQDYIAGLGVTAQVPMTDASHDRHVRFSGEDIGVWGEAVRPITGLRRDPGQAFKDAQVAGRALPPLSGMAKTVQDGLKWIPEWNDFSLSQAHADGFSVRKRTAAGHAWIDANAGHRTKGLVYAGGASGGVALGFKDFWQRAPVRLDVRGAATATAEVTAWLWSPSAPAMDMRSYRSAGEMDTFQEQIEGLNITYEDYEAGWDDAHGVARTSELVLWALPATPSHQAFSDMAEQVANPARLVLSPQRLHAAAVFGDWDPADRSTPARKLIEDRMSVQLDQYLKEIEQHRWYGFWNYGDVMHAYDADRHMWRYDIGGYAWDNSELSTDLWLWTSYLRTGRADVFKMAEAMTRHTGEVDVYHLGRFKGFGTRHGVQHWSDSSKQPRVSNAAYRRIYFYLTADERCGDLIRELLESDADIDKVDISRKLPKDPARASAPGLPNASFGTTWGSWIAAWLTEWERTGDKRWRDKLVNGMQSIGDLKRRWFAGGAPYDAKTGKFEGPGDHVSISHLNGVFGVIEMSSELLTLVDVPAYRKAWLEYCRYYNAPRAELTALLGKDPGKLNLADTGSRMTAYAAFHEKDRALALRAWREFFSSNALKGDGRTRRIGGVDVLRPLDEQPGISTNGSAQWGLAAIQNLALVGDSLDEAAKAAGLVS</sequence>
<name>A0ABW7EPY3_9BURK</name>
<reference evidence="5 6" key="1">
    <citation type="submission" date="2024-09" db="EMBL/GenBank/DDBJ databases">
        <title>Novel species of the genus Pelomonas and Roseateles isolated from streams.</title>
        <authorList>
            <person name="Lu H."/>
        </authorList>
    </citation>
    <scope>NUCLEOTIDE SEQUENCE [LARGE SCALE GENOMIC DNA]</scope>
    <source>
        <strain evidence="5 6">DC23W</strain>
    </source>
</reference>
<dbReference type="InterPro" id="IPR048330">
    <property type="entry name" value="PcRGLX/YetA_2nd"/>
</dbReference>
<comment type="caution">
    <text evidence="5">The sequence shown here is derived from an EMBL/GenBank/DDBJ whole genome shotgun (WGS) entry which is preliminary data.</text>
</comment>
<dbReference type="InterPro" id="IPR048331">
    <property type="entry name" value="PcRGLX/YetA_3rd"/>
</dbReference>
<dbReference type="InterPro" id="IPR006311">
    <property type="entry name" value="TAT_signal"/>
</dbReference>
<protein>
    <submittedName>
        <fullName evidence="5">Tat pathway signal sequence domain protein</fullName>
    </submittedName>
</protein>
<evidence type="ECO:0000313" key="6">
    <source>
        <dbReference type="Proteomes" id="UP001606300"/>
    </source>
</evidence>
<gene>
    <name evidence="5" type="ORF">ACG02S_16740</name>
</gene>
<feature type="domain" description="PcRGLX/YetA-like N-terminal RIFT barrel" evidence="2">
    <location>
        <begin position="45"/>
        <end position="120"/>
    </location>
</feature>
<dbReference type="PANTHER" id="PTHR40081:SF1">
    <property type="entry name" value="TAT PATHWAY SIGNAL SEQUENCE DOMAIN PROTEIN"/>
    <property type="match status" value="1"/>
</dbReference>
<dbReference type="EMBL" id="JBIGHY010000006">
    <property type="protein sequence ID" value="MFG6415543.1"/>
    <property type="molecule type" value="Genomic_DNA"/>
</dbReference>